<organism evidence="2 3">
    <name type="scientific">Ferrithrix thermotolerans DSM 19514</name>
    <dbReference type="NCBI Taxonomy" id="1121881"/>
    <lineage>
        <taxon>Bacteria</taxon>
        <taxon>Bacillati</taxon>
        <taxon>Actinomycetota</taxon>
        <taxon>Acidimicrobiia</taxon>
        <taxon>Acidimicrobiales</taxon>
        <taxon>Acidimicrobiaceae</taxon>
        <taxon>Ferrithrix</taxon>
    </lineage>
</organism>
<dbReference type="OrthoDB" id="4822274at2"/>
<dbReference type="STRING" id="1121881.SAMN02745225_00033"/>
<dbReference type="EMBL" id="FQUL01000001">
    <property type="protein sequence ID" value="SHE27175.1"/>
    <property type="molecule type" value="Genomic_DNA"/>
</dbReference>
<proteinExistence type="predicted"/>
<dbReference type="PANTHER" id="PTHR37507:SF2">
    <property type="entry name" value="SPORULATION PROTEIN YDCC"/>
    <property type="match status" value="1"/>
</dbReference>
<evidence type="ECO:0008006" key="4">
    <source>
        <dbReference type="Google" id="ProtNLM"/>
    </source>
</evidence>
<sequence length="385" mass="40521">MKARKSLRVIVPAGIGVASLGAALVTPSLASAQDPTLPVVSRVQLVQNMLSAKPTPFSGTLVVTSNLFGSVSSLASSALPGVTLPQGTATVNLWRGVKDQLRAQLLNSTSERDLYVNGPNAWLWDSSTMSAVHLIASGSQPTEDSVPKDYSPTKLDPAVIAKDLLANLSPYVNVSIGQNNYVGGQPVYDLQLQPLDSSSLVRTINIYVDANNWRVVGVDVISTSSSVPVLSSEFSTISFSTPSASVFSFTPPEGAKVTTKVLTFPERNSTATESPATLSKKQLGSQMTERFLSSKGAERPKLFGSGLTSVVVSAPGAFQSLQAEAGSKYRALFTQVFTSYQTPFGEGKVLSTPLFNVMVLPNGQIVAGAVTLNQLAIDATMGYQG</sequence>
<keyword evidence="3" id="KW-1185">Reference proteome</keyword>
<feature type="chain" id="PRO_5012070015" description="Outer membrane lipoprotein-sorting protein" evidence="1">
    <location>
        <begin position="33"/>
        <end position="385"/>
    </location>
</feature>
<dbReference type="RefSeq" id="WP_072787555.1">
    <property type="nucleotide sequence ID" value="NZ_FQUL01000001.1"/>
</dbReference>
<evidence type="ECO:0000313" key="3">
    <source>
        <dbReference type="Proteomes" id="UP000184295"/>
    </source>
</evidence>
<accession>A0A1M4S4Q3</accession>
<dbReference type="InterPro" id="IPR029046">
    <property type="entry name" value="LolA/LolB/LppX"/>
</dbReference>
<reference evidence="3" key="1">
    <citation type="submission" date="2016-11" db="EMBL/GenBank/DDBJ databases">
        <authorList>
            <person name="Varghese N."/>
            <person name="Submissions S."/>
        </authorList>
    </citation>
    <scope>NUCLEOTIDE SEQUENCE [LARGE SCALE GENOMIC DNA]</scope>
    <source>
        <strain evidence="3">DSM 19514</strain>
    </source>
</reference>
<keyword evidence="1" id="KW-0732">Signal</keyword>
<gene>
    <name evidence="2" type="ORF">SAMN02745225_00033</name>
</gene>
<evidence type="ECO:0000256" key="1">
    <source>
        <dbReference type="SAM" id="SignalP"/>
    </source>
</evidence>
<dbReference type="Gene3D" id="2.50.20.10">
    <property type="entry name" value="Lipoprotein localisation LolA/LolB/LppX"/>
    <property type="match status" value="1"/>
</dbReference>
<protein>
    <recommendedName>
        <fullName evidence="4">Outer membrane lipoprotein-sorting protein</fullName>
    </recommendedName>
</protein>
<name>A0A1M4S4Q3_9ACTN</name>
<dbReference type="SUPFAM" id="SSF89392">
    <property type="entry name" value="Prokaryotic lipoproteins and lipoprotein localization factors"/>
    <property type="match status" value="1"/>
</dbReference>
<dbReference type="Proteomes" id="UP000184295">
    <property type="component" value="Unassembled WGS sequence"/>
</dbReference>
<dbReference type="PANTHER" id="PTHR37507">
    <property type="entry name" value="SPORULATION PROTEIN YDCC"/>
    <property type="match status" value="1"/>
</dbReference>
<dbReference type="AlphaFoldDB" id="A0A1M4S4Q3"/>
<feature type="signal peptide" evidence="1">
    <location>
        <begin position="1"/>
        <end position="32"/>
    </location>
</feature>
<evidence type="ECO:0000313" key="2">
    <source>
        <dbReference type="EMBL" id="SHE27175.1"/>
    </source>
</evidence>
<dbReference type="InterPro" id="IPR052944">
    <property type="entry name" value="Sporulation_related"/>
</dbReference>